<comment type="caution">
    <text evidence="1">The sequence shown here is derived from an EMBL/GenBank/DDBJ whole genome shotgun (WGS) entry which is preliminary data.</text>
</comment>
<reference evidence="1 2" key="1">
    <citation type="submission" date="2019-11" db="EMBL/GenBank/DDBJ databases">
        <authorList>
            <person name="Jiang L.-Q."/>
        </authorList>
    </citation>
    <scope>NUCLEOTIDE SEQUENCE [LARGE SCALE GENOMIC DNA]</scope>
    <source>
        <strain evidence="1 2">YIM 132087</strain>
    </source>
</reference>
<evidence type="ECO:0000313" key="2">
    <source>
        <dbReference type="Proteomes" id="UP000460221"/>
    </source>
</evidence>
<dbReference type="Pfam" id="PF01527">
    <property type="entry name" value="HTH_Tnp_1"/>
    <property type="match status" value="1"/>
</dbReference>
<dbReference type="GO" id="GO:0006313">
    <property type="term" value="P:DNA transposition"/>
    <property type="evidence" value="ECO:0007669"/>
    <property type="project" value="InterPro"/>
</dbReference>
<dbReference type="GO" id="GO:0003677">
    <property type="term" value="F:DNA binding"/>
    <property type="evidence" value="ECO:0007669"/>
    <property type="project" value="InterPro"/>
</dbReference>
<protein>
    <submittedName>
        <fullName evidence="1">Transposase</fullName>
    </submittedName>
</protein>
<organism evidence="1 2">
    <name type="scientific">Nakamurella alba</name>
    <dbReference type="NCBI Taxonomy" id="2665158"/>
    <lineage>
        <taxon>Bacteria</taxon>
        <taxon>Bacillati</taxon>
        <taxon>Actinomycetota</taxon>
        <taxon>Actinomycetes</taxon>
        <taxon>Nakamurellales</taxon>
        <taxon>Nakamurellaceae</taxon>
        <taxon>Nakamurella</taxon>
    </lineage>
</organism>
<evidence type="ECO:0000313" key="1">
    <source>
        <dbReference type="EMBL" id="MTD14667.1"/>
    </source>
</evidence>
<dbReference type="InterPro" id="IPR002514">
    <property type="entry name" value="Transposase_8"/>
</dbReference>
<proteinExistence type="predicted"/>
<keyword evidence="2" id="KW-1185">Reference proteome</keyword>
<dbReference type="AlphaFoldDB" id="A0A7K1FKJ8"/>
<dbReference type="RefSeq" id="WP_407666855.1">
    <property type="nucleotide sequence ID" value="NZ_WLYK01000004.1"/>
</dbReference>
<accession>A0A7K1FKJ8</accession>
<dbReference type="Proteomes" id="UP000460221">
    <property type="component" value="Unassembled WGS sequence"/>
</dbReference>
<gene>
    <name evidence="1" type="ORF">GIS00_12005</name>
</gene>
<sequence>MVGAKRESYTPACRSQAARLVIDTGRTIAEVARELSVGE</sequence>
<dbReference type="EMBL" id="WLYK01000004">
    <property type="protein sequence ID" value="MTD14667.1"/>
    <property type="molecule type" value="Genomic_DNA"/>
</dbReference>
<dbReference type="GO" id="GO:0004803">
    <property type="term" value="F:transposase activity"/>
    <property type="evidence" value="ECO:0007669"/>
    <property type="project" value="InterPro"/>
</dbReference>
<name>A0A7K1FKJ8_9ACTN</name>